<feature type="compositionally biased region" description="Acidic residues" evidence="1">
    <location>
        <begin position="1000"/>
        <end position="1011"/>
    </location>
</feature>
<protein>
    <recommendedName>
        <fullName evidence="7">Ion transport domain-containing protein</fullName>
    </recommendedName>
</protein>
<feature type="region of interest" description="Disordered" evidence="1">
    <location>
        <begin position="972"/>
        <end position="1011"/>
    </location>
</feature>
<keyword evidence="2" id="KW-0472">Membrane</keyword>
<keyword evidence="2" id="KW-1133">Transmembrane helix</keyword>
<reference evidence="5 6" key="1">
    <citation type="journal article" date="2018" name="Front. Microbiol.">
        <title>Prospects for Fungal Bioremediation of Acidic Radioactive Waste Sites: Characterization and Genome Sequence of Rhodotorula taiwanensis MD1149.</title>
        <authorList>
            <person name="Tkavc R."/>
            <person name="Matrosova V.Y."/>
            <person name="Grichenko O.E."/>
            <person name="Gostincar C."/>
            <person name="Volpe R.P."/>
            <person name="Klimenkova P."/>
            <person name="Gaidamakova E.K."/>
            <person name="Zhou C.E."/>
            <person name="Stewart B.J."/>
            <person name="Lyman M.G."/>
            <person name="Malfatti S.A."/>
            <person name="Rubinfeld B."/>
            <person name="Courtot M."/>
            <person name="Singh J."/>
            <person name="Dalgard C.L."/>
            <person name="Hamilton T."/>
            <person name="Frey K.G."/>
            <person name="Gunde-Cimerman N."/>
            <person name="Dugan L."/>
            <person name="Daly M.J."/>
        </authorList>
    </citation>
    <scope>NUCLEOTIDE SEQUENCE [LARGE SCALE GENOMIC DNA]</scope>
    <source>
        <strain evidence="5 6">MD1149</strain>
    </source>
</reference>
<feature type="compositionally biased region" description="Acidic residues" evidence="1">
    <location>
        <begin position="639"/>
        <end position="660"/>
    </location>
</feature>
<feature type="compositionally biased region" description="Basic and acidic residues" evidence="1">
    <location>
        <begin position="972"/>
        <end position="985"/>
    </location>
</feature>
<comment type="caution">
    <text evidence="5">The sequence shown here is derived from an EMBL/GenBank/DDBJ whole genome shotgun (WGS) entry which is preliminary data.</text>
</comment>
<feature type="domain" description="YVC1 N-terminal linker helical" evidence="3">
    <location>
        <begin position="63"/>
        <end position="246"/>
    </location>
</feature>
<dbReference type="Pfam" id="PF23317">
    <property type="entry name" value="YVC1_C"/>
    <property type="match status" value="1"/>
</dbReference>
<name>A0A2S5B3R7_9BASI</name>
<evidence type="ECO:0000259" key="4">
    <source>
        <dbReference type="Pfam" id="PF23317"/>
    </source>
</evidence>
<gene>
    <name evidence="5" type="ORF">BMF94_5697</name>
</gene>
<dbReference type="InterPro" id="IPR056336">
    <property type="entry name" value="YVC1_C"/>
</dbReference>
<feature type="domain" description="Calcium channel YVC1-like C-terminal transmembrane" evidence="4">
    <location>
        <begin position="287"/>
        <end position="582"/>
    </location>
</feature>
<evidence type="ECO:0000256" key="2">
    <source>
        <dbReference type="SAM" id="Phobius"/>
    </source>
</evidence>
<feature type="transmembrane region" description="Helical" evidence="2">
    <location>
        <begin position="560"/>
        <end position="579"/>
    </location>
</feature>
<dbReference type="EMBL" id="PJQD01000085">
    <property type="protein sequence ID" value="POY71385.1"/>
    <property type="molecule type" value="Genomic_DNA"/>
</dbReference>
<dbReference type="InterPro" id="IPR056337">
    <property type="entry name" value="LHD_YVC1"/>
</dbReference>
<evidence type="ECO:0008006" key="7">
    <source>
        <dbReference type="Google" id="ProtNLM"/>
    </source>
</evidence>
<feature type="compositionally biased region" description="Basic and acidic residues" evidence="1">
    <location>
        <begin position="833"/>
        <end position="844"/>
    </location>
</feature>
<dbReference type="STRING" id="741276.A0A2S5B3R7"/>
<keyword evidence="6" id="KW-1185">Reference proteome</keyword>
<accession>A0A2S5B3R7</accession>
<feature type="compositionally biased region" description="Polar residues" evidence="1">
    <location>
        <begin position="750"/>
        <end position="772"/>
    </location>
</feature>
<feature type="compositionally biased region" description="Low complexity" evidence="1">
    <location>
        <begin position="786"/>
        <end position="799"/>
    </location>
</feature>
<evidence type="ECO:0000259" key="3">
    <source>
        <dbReference type="Pfam" id="PF23190"/>
    </source>
</evidence>
<evidence type="ECO:0000313" key="6">
    <source>
        <dbReference type="Proteomes" id="UP000237144"/>
    </source>
</evidence>
<dbReference type="Proteomes" id="UP000237144">
    <property type="component" value="Unassembled WGS sequence"/>
</dbReference>
<feature type="transmembrane region" description="Helical" evidence="2">
    <location>
        <begin position="281"/>
        <end position="299"/>
    </location>
</feature>
<dbReference type="PANTHER" id="PTHR35859:SF1">
    <property type="entry name" value="NONSELECTIVE CATION CHANNEL PROTEIN"/>
    <property type="match status" value="1"/>
</dbReference>
<sequence length="1011" mass="110083">MASAGARAMVTESTPLLRNGSGFGTADDRAAVPRFGHNAPQASYRQFHEEDEVLKACNVFANVHRVYDLIEEYVDIPLSDEQMRGPEIQFAIVQPLEAILAEYNDVSIVYVLLLCRLQFIRERDSALASSSLNETRAHLCEVLAIKLLRHQAAVVKGTGQGMLAMARALVGGFHAFQGASETVLERIRQREGYGSRVAAEGIGRTNALELAILGKARTFIKSQATQRVISAIFDGRITYSSSSFIDILGDKWKSKRIELYDVHKTPLLDHYRLRVPKYRSMIELGNFLVLFVSFILVIVDRHSRFEHTPVSRLSAIEIWFFIYSIGYSVDKLASIAEHGWSVYAQGLTNGLDAASVPIYVAAFVLRAHSVITNDARASDRAYAILSTAACLLFPRLAFATISNNLLILSLRAMLGEFLYLFSITVFCFIGFVFALNHLSEGDYSVSRISEWLVFIFFGLDGSGIDESPKFDPVLGPILFVAFAALSNTLLTSVLVAILSTTYASIASDAAAEDMFRKAVACFEGVKANSLFDYLPPLNLLALGIMWPLSHFLTPRWFHKVNVFATRTLSLPILLFIALYERQSAAGSFATEWFTRTKVALTAKLPRRWADKLSLLEGAHWECEAVFEYTPSGDEKSSTDDDDFDDDGDDDESVLGPDEVDQALRHVPQSMKSTNRASAVIDGGRMPAPLQRVLSGATDGVTGSGSASPAYKSGYGHLGVPSSPMPLSRQPSYAAASEASTIRAASRSRSVTPGQHTSSKLVSPTSPVETNETVEPVSISEAAEAALAAPVQASPPRTHFAPPPRPKQGGGEVKRTRTMDDKSAGSRPRSSGLELKRAKTLEERLPANARGLPRRRRRGSLAGGAMSEASDSSFTGVDFLPTSLPRDSPLARLYHVQAGEGDALQRVGALRRRMSVGPSTEAARHARQNSDGAAIGLRRSQGANSTPEPSTAQLLSLVESLVATVNRLENKIDADRLLRRHEREAAGSDSSSGGDSRRFSDDDDETEPIADA</sequence>
<feature type="region of interest" description="Disordered" evidence="1">
    <location>
        <begin position="630"/>
        <end position="682"/>
    </location>
</feature>
<feature type="compositionally biased region" description="Low complexity" evidence="1">
    <location>
        <begin position="733"/>
        <end position="749"/>
    </location>
</feature>
<dbReference type="Pfam" id="PF23190">
    <property type="entry name" value="LHD_TRPY1"/>
    <property type="match status" value="1"/>
</dbReference>
<feature type="compositionally biased region" description="Basic and acidic residues" evidence="1">
    <location>
        <begin position="811"/>
        <end position="823"/>
    </location>
</feature>
<dbReference type="AlphaFoldDB" id="A0A2S5B3R7"/>
<keyword evidence="2" id="KW-0812">Transmembrane</keyword>
<feature type="region of interest" description="Disordered" evidence="1">
    <location>
        <begin position="720"/>
        <end position="774"/>
    </location>
</feature>
<feature type="region of interest" description="Disordered" evidence="1">
    <location>
        <begin position="786"/>
        <end position="871"/>
    </location>
</feature>
<proteinExistence type="predicted"/>
<organism evidence="5 6">
    <name type="scientific">Rhodotorula taiwanensis</name>
    <dbReference type="NCBI Taxonomy" id="741276"/>
    <lineage>
        <taxon>Eukaryota</taxon>
        <taxon>Fungi</taxon>
        <taxon>Dikarya</taxon>
        <taxon>Basidiomycota</taxon>
        <taxon>Pucciniomycotina</taxon>
        <taxon>Microbotryomycetes</taxon>
        <taxon>Sporidiobolales</taxon>
        <taxon>Sporidiobolaceae</taxon>
        <taxon>Rhodotorula</taxon>
    </lineage>
</organism>
<dbReference type="OrthoDB" id="2373987at2759"/>
<feature type="transmembrane region" description="Helical" evidence="2">
    <location>
        <begin position="381"/>
        <end position="405"/>
    </location>
</feature>
<feature type="transmembrane region" description="Helical" evidence="2">
    <location>
        <begin position="477"/>
        <end position="498"/>
    </location>
</feature>
<dbReference type="PANTHER" id="PTHR35859">
    <property type="entry name" value="NONSELECTIVE CATION CHANNEL PROTEIN"/>
    <property type="match status" value="1"/>
</dbReference>
<evidence type="ECO:0000256" key="1">
    <source>
        <dbReference type="SAM" id="MobiDB-lite"/>
    </source>
</evidence>
<evidence type="ECO:0000313" key="5">
    <source>
        <dbReference type="EMBL" id="POY71385.1"/>
    </source>
</evidence>
<dbReference type="InterPro" id="IPR052971">
    <property type="entry name" value="TRP_calcium_channel"/>
</dbReference>
<feature type="transmembrane region" description="Helical" evidence="2">
    <location>
        <begin position="417"/>
        <end position="436"/>
    </location>
</feature>